<organism evidence="2 3">
    <name type="scientific">Faecalibacterium prausnitzii</name>
    <dbReference type="NCBI Taxonomy" id="853"/>
    <lineage>
        <taxon>Bacteria</taxon>
        <taxon>Bacillati</taxon>
        <taxon>Bacillota</taxon>
        <taxon>Clostridia</taxon>
        <taxon>Eubacteriales</taxon>
        <taxon>Oscillospiraceae</taxon>
        <taxon>Faecalibacterium</taxon>
    </lineage>
</organism>
<sequence length="218" mass="24401">MKKRIIAWVVLLSVCAAALGLWCSAAAGKAARTLPCEEEGLILSITTFDGKSESKPFLKCFGHTWIGLDNRTGHTVYLKDRAIPDGEMVTFLVWAVSGLSGLLFDLEPCYIANYGRYTGRLSLSTNIGEEQLKVIEDYMEQHDKWTVDKNCSYWSIHLWNAVVGEDAALKIRGFVCTPEKIEQAFSAFDCVEVDKDFSRAGDIYCYKDGERTELQLCS</sequence>
<dbReference type="AlphaFoldDB" id="A0A2A6ZZI0"/>
<gene>
    <name evidence="2" type="ORF">CGS55_09210</name>
</gene>
<dbReference type="EMBL" id="NMTV01000053">
    <property type="protein sequence ID" value="PDX72247.1"/>
    <property type="molecule type" value="Genomic_DNA"/>
</dbReference>
<proteinExistence type="predicted"/>
<reference evidence="2 3" key="1">
    <citation type="journal article" date="2017" name="Front. Microbiol.">
        <title>New Insights into the Diversity of the Genus Faecalibacterium.</title>
        <authorList>
            <person name="Benevides L."/>
            <person name="Burman S."/>
            <person name="Martin R."/>
            <person name="Robert V."/>
            <person name="Thomas M."/>
            <person name="Miquel S."/>
            <person name="Chain F."/>
            <person name="Sokol H."/>
            <person name="Bermudez-Humaran L.G."/>
            <person name="Morrison M."/>
            <person name="Langella P."/>
            <person name="Azevedo V.A."/>
            <person name="Chatel J.M."/>
            <person name="Soares S."/>
        </authorList>
    </citation>
    <scope>NUCLEOTIDE SEQUENCE [LARGE SCALE GENOMIC DNA]</scope>
    <source>
        <strain evidence="2 3">CNCM I 4546</strain>
    </source>
</reference>
<protein>
    <submittedName>
        <fullName evidence="2">Uncharacterized protein</fullName>
    </submittedName>
</protein>
<dbReference type="Proteomes" id="UP000219901">
    <property type="component" value="Unassembled WGS sequence"/>
</dbReference>
<evidence type="ECO:0000256" key="1">
    <source>
        <dbReference type="SAM" id="SignalP"/>
    </source>
</evidence>
<accession>A0A2A6ZZI0</accession>
<feature type="chain" id="PRO_5038904588" evidence="1">
    <location>
        <begin position="28"/>
        <end position="218"/>
    </location>
</feature>
<evidence type="ECO:0000313" key="2">
    <source>
        <dbReference type="EMBL" id="PDX72247.1"/>
    </source>
</evidence>
<name>A0A2A6ZZI0_9FIRM</name>
<keyword evidence="1" id="KW-0732">Signal</keyword>
<feature type="signal peptide" evidence="1">
    <location>
        <begin position="1"/>
        <end position="27"/>
    </location>
</feature>
<comment type="caution">
    <text evidence="2">The sequence shown here is derived from an EMBL/GenBank/DDBJ whole genome shotgun (WGS) entry which is preliminary data.</text>
</comment>
<dbReference type="RefSeq" id="WP_097783310.1">
    <property type="nucleotide sequence ID" value="NZ_NMTV01000053.1"/>
</dbReference>
<evidence type="ECO:0000313" key="3">
    <source>
        <dbReference type="Proteomes" id="UP000219901"/>
    </source>
</evidence>